<feature type="chain" id="PRO_5031080699" evidence="1">
    <location>
        <begin position="27"/>
        <end position="267"/>
    </location>
</feature>
<proteinExistence type="predicted"/>
<evidence type="ECO:0000313" key="3">
    <source>
        <dbReference type="Proteomes" id="UP000534294"/>
    </source>
</evidence>
<name>A0A7W7YP01_9BACT</name>
<organism evidence="2 3">
    <name type="scientific">Prosthecobacter dejongeii</name>
    <dbReference type="NCBI Taxonomy" id="48465"/>
    <lineage>
        <taxon>Bacteria</taxon>
        <taxon>Pseudomonadati</taxon>
        <taxon>Verrucomicrobiota</taxon>
        <taxon>Verrucomicrobiia</taxon>
        <taxon>Verrucomicrobiales</taxon>
        <taxon>Verrucomicrobiaceae</taxon>
        <taxon>Prosthecobacter</taxon>
    </lineage>
</organism>
<keyword evidence="3" id="KW-1185">Reference proteome</keyword>
<feature type="signal peptide" evidence="1">
    <location>
        <begin position="1"/>
        <end position="26"/>
    </location>
</feature>
<dbReference type="RefSeq" id="WP_184211700.1">
    <property type="nucleotide sequence ID" value="NZ_JACHIF010000009.1"/>
</dbReference>
<dbReference type="EMBL" id="JACHIF010000009">
    <property type="protein sequence ID" value="MBB5039685.1"/>
    <property type="molecule type" value="Genomic_DNA"/>
</dbReference>
<keyword evidence="1" id="KW-0732">Signal</keyword>
<gene>
    <name evidence="2" type="ORF">HNQ64_003960</name>
</gene>
<evidence type="ECO:0000313" key="2">
    <source>
        <dbReference type="EMBL" id="MBB5039685.1"/>
    </source>
</evidence>
<evidence type="ECO:0000256" key="1">
    <source>
        <dbReference type="SAM" id="SignalP"/>
    </source>
</evidence>
<dbReference type="Proteomes" id="UP000534294">
    <property type="component" value="Unassembled WGS sequence"/>
</dbReference>
<dbReference type="AlphaFoldDB" id="A0A7W7YP01"/>
<protein>
    <submittedName>
        <fullName evidence="2">Uncharacterized protein</fullName>
    </submittedName>
</protein>
<accession>A0A7W7YP01</accession>
<dbReference type="SUPFAM" id="SSF63829">
    <property type="entry name" value="Calcium-dependent phosphotriesterase"/>
    <property type="match status" value="1"/>
</dbReference>
<reference evidence="2 3" key="1">
    <citation type="submission" date="2020-08" db="EMBL/GenBank/DDBJ databases">
        <title>Genomic Encyclopedia of Type Strains, Phase IV (KMG-IV): sequencing the most valuable type-strain genomes for metagenomic binning, comparative biology and taxonomic classification.</title>
        <authorList>
            <person name="Goeker M."/>
        </authorList>
    </citation>
    <scope>NUCLEOTIDE SEQUENCE [LARGE SCALE GENOMIC DNA]</scope>
    <source>
        <strain evidence="2 3">DSM 12251</strain>
    </source>
</reference>
<sequence length="267" mass="29285">MNPFPVPSVCSLLSVVVFLLSTAANAAETFKPVDCEGAYPRHVQGICTDGEEAIYWSWTDAIVKTDLDGKILKKVAAPSHQGDLCYQGGKIYVAVNLGKFNQPAGEADSWVFVFDGETLTELSRHPVPELVHGAGGMAYREGRFILIGGLPPGTDENYVYEYDTKFQFIQRHTLASGYTLMGIQTVEYADGSWWFGCYGKPAILLRADENFRFTGKWEFNASIGLACIGPNQFLIAENQSTKGIGNTAKVRLAHTDPEKGIVFDTQP</sequence>
<comment type="caution">
    <text evidence="2">The sequence shown here is derived from an EMBL/GenBank/DDBJ whole genome shotgun (WGS) entry which is preliminary data.</text>
</comment>